<dbReference type="Proteomes" id="UP000265801">
    <property type="component" value="Unassembled WGS sequence"/>
</dbReference>
<reference evidence="2 3" key="1">
    <citation type="submission" date="2018-09" db="EMBL/GenBank/DDBJ databases">
        <title>Bacillus saliacetes sp. nov., isolated from Thai shrimp paste (Ka-pi).</title>
        <authorList>
            <person name="Daroonpunt R."/>
            <person name="Tanasupawat S."/>
            <person name="Yiamsombut S."/>
        </authorList>
    </citation>
    <scope>NUCLEOTIDE SEQUENCE [LARGE SCALE GENOMIC DNA]</scope>
    <source>
        <strain evidence="2 3">SKP7-4</strain>
    </source>
</reference>
<keyword evidence="2" id="KW-0808">Transferase</keyword>
<dbReference type="InterPro" id="IPR016181">
    <property type="entry name" value="Acyl_CoA_acyltransferase"/>
</dbReference>
<comment type="caution">
    <text evidence="2">The sequence shown here is derived from an EMBL/GenBank/DDBJ whole genome shotgun (WGS) entry which is preliminary data.</text>
</comment>
<dbReference type="Pfam" id="PF13673">
    <property type="entry name" value="Acetyltransf_10"/>
    <property type="match status" value="1"/>
</dbReference>
<proteinExistence type="predicted"/>
<dbReference type="CDD" id="cd04301">
    <property type="entry name" value="NAT_SF"/>
    <property type="match status" value="1"/>
</dbReference>
<dbReference type="Gene3D" id="3.40.630.30">
    <property type="match status" value="1"/>
</dbReference>
<dbReference type="RefSeq" id="WP_119545705.1">
    <property type="nucleotide sequence ID" value="NZ_QXIR01000004.1"/>
</dbReference>
<evidence type="ECO:0000313" key="2">
    <source>
        <dbReference type="EMBL" id="RIW37287.1"/>
    </source>
</evidence>
<organism evidence="2 3">
    <name type="scientific">Bacillus salacetis</name>
    <dbReference type="NCBI Taxonomy" id="2315464"/>
    <lineage>
        <taxon>Bacteria</taxon>
        <taxon>Bacillati</taxon>
        <taxon>Bacillota</taxon>
        <taxon>Bacilli</taxon>
        <taxon>Bacillales</taxon>
        <taxon>Bacillaceae</taxon>
        <taxon>Bacillus</taxon>
    </lineage>
</organism>
<dbReference type="InterPro" id="IPR000182">
    <property type="entry name" value="GNAT_dom"/>
</dbReference>
<dbReference type="EMBL" id="QXIR01000004">
    <property type="protein sequence ID" value="RIW37287.1"/>
    <property type="molecule type" value="Genomic_DNA"/>
</dbReference>
<evidence type="ECO:0000259" key="1">
    <source>
        <dbReference type="PROSITE" id="PS51186"/>
    </source>
</evidence>
<dbReference type="AlphaFoldDB" id="A0A3A1R4K0"/>
<accession>A0A3A1R4K0</accession>
<dbReference type="GO" id="GO:0016747">
    <property type="term" value="F:acyltransferase activity, transferring groups other than amino-acyl groups"/>
    <property type="evidence" value="ECO:0007669"/>
    <property type="project" value="InterPro"/>
</dbReference>
<gene>
    <name evidence="2" type="ORF">D3H55_04405</name>
</gene>
<evidence type="ECO:0000313" key="3">
    <source>
        <dbReference type="Proteomes" id="UP000265801"/>
    </source>
</evidence>
<name>A0A3A1R4K0_9BACI</name>
<dbReference type="OrthoDB" id="424368at2"/>
<dbReference type="PROSITE" id="PS51186">
    <property type="entry name" value="GNAT"/>
    <property type="match status" value="1"/>
</dbReference>
<dbReference type="SUPFAM" id="SSF55729">
    <property type="entry name" value="Acyl-CoA N-acyltransferases (Nat)"/>
    <property type="match status" value="1"/>
</dbReference>
<feature type="domain" description="N-acetyltransferase" evidence="1">
    <location>
        <begin position="1"/>
        <end position="157"/>
    </location>
</feature>
<sequence length="157" mass="18147">MEILEIRPEDAVEILTMFRETIHHVNARDYNPQQLDAWTSGSGSLLKREEWANAFRENFSYKAILDGRIAGFADMTDNGFLDRLYVHKDYQGQGVASCLLQKLEEEAFHHNLTEIVTFASITAKPFFEKRGFLVQYCQRVSRNGVHLVNYKMVKEGI</sequence>
<protein>
    <submittedName>
        <fullName evidence="2">GNAT family N-acetyltransferase</fullName>
    </submittedName>
</protein>
<dbReference type="InterPro" id="IPR052564">
    <property type="entry name" value="N-acetyltrans/Recomb-assoc"/>
</dbReference>
<keyword evidence="3" id="KW-1185">Reference proteome</keyword>
<dbReference type="PANTHER" id="PTHR43451">
    <property type="entry name" value="ACETYLTRANSFERASE (GNAT) FAMILY PROTEIN"/>
    <property type="match status" value="1"/>
</dbReference>
<dbReference type="PANTHER" id="PTHR43451:SF1">
    <property type="entry name" value="ACETYLTRANSFERASE"/>
    <property type="match status" value="1"/>
</dbReference>